<dbReference type="GO" id="GO:0016407">
    <property type="term" value="F:acetyltransferase activity"/>
    <property type="evidence" value="ECO:0007669"/>
    <property type="project" value="TreeGrafter"/>
</dbReference>
<dbReference type="Proteomes" id="UP000003332">
    <property type="component" value="Unassembled WGS sequence"/>
</dbReference>
<evidence type="ECO:0000259" key="5">
    <source>
        <dbReference type="PROSITE" id="PS51826"/>
    </source>
</evidence>
<evidence type="ECO:0000256" key="2">
    <source>
        <dbReference type="ARBA" id="ARBA00007317"/>
    </source>
</evidence>
<feature type="domain" description="Peripheral subunit-binding (PSBD)" evidence="5">
    <location>
        <begin position="78"/>
        <end position="115"/>
    </location>
</feature>
<dbReference type="InterPro" id="IPR001078">
    <property type="entry name" value="2-oxoacid_DH_actylTfrase"/>
</dbReference>
<feature type="domain" description="Peripheral subunit-binding (PSBD)" evidence="5">
    <location>
        <begin position="35"/>
        <end position="72"/>
    </location>
</feature>
<protein>
    <submittedName>
        <fullName evidence="6">Dihydrolipoamide acetyltransferase</fullName>
    </submittedName>
</protein>
<dbReference type="PATRIC" id="fig|888809.3.peg.973"/>
<reference evidence="6 7" key="1">
    <citation type="submission" date="2011-02" db="EMBL/GenBank/DDBJ databases">
        <authorList>
            <person name="Muzny D."/>
            <person name="Qin X."/>
            <person name="Deng J."/>
            <person name="Jiang H."/>
            <person name="Liu Y."/>
            <person name="Qu J."/>
            <person name="Song X.-Z."/>
            <person name="Zhang L."/>
            <person name="Thornton R."/>
            <person name="Coyle M."/>
            <person name="Francisco L."/>
            <person name="Jackson L."/>
            <person name="Javaid M."/>
            <person name="Korchina V."/>
            <person name="Kovar C."/>
            <person name="Mata R."/>
            <person name="Mathew T."/>
            <person name="Ngo R."/>
            <person name="Nguyen L."/>
            <person name="Nguyen N."/>
            <person name="Okwuonu G."/>
            <person name="Ongeri F."/>
            <person name="Pham C."/>
            <person name="Simmons D."/>
            <person name="Wilczek-Boney K."/>
            <person name="Hale W."/>
            <person name="Jakkamsetti A."/>
            <person name="Pham P."/>
            <person name="Ruth R."/>
            <person name="San Lucas F."/>
            <person name="Warren J."/>
            <person name="Zhang J."/>
            <person name="Zhao Z."/>
            <person name="Zhou C."/>
            <person name="Zhu D."/>
            <person name="Lee S."/>
            <person name="Bess C."/>
            <person name="Blankenburg K."/>
            <person name="Forbes L."/>
            <person name="Fu Q."/>
            <person name="Gubbala S."/>
            <person name="Hirani K."/>
            <person name="Jayaseelan J.C."/>
            <person name="Lara F."/>
            <person name="Munidasa M."/>
            <person name="Palculict T."/>
            <person name="Patil S."/>
            <person name="Pu L.-L."/>
            <person name="Saada N."/>
            <person name="Tang L."/>
            <person name="Weissenberger G."/>
            <person name="Zhu Y."/>
            <person name="Hemphill L."/>
            <person name="Shang Y."/>
            <person name="Youmans B."/>
            <person name="Ayvaz T."/>
            <person name="Ross M."/>
            <person name="Santibanez J."/>
            <person name="Aqrawi P."/>
            <person name="Gross S."/>
            <person name="Joshi V."/>
            <person name="Fowler G."/>
            <person name="Nazareth L."/>
            <person name="Reid J."/>
            <person name="Worley K."/>
            <person name="Petrosino J."/>
            <person name="Highlander S."/>
            <person name="Gibbs R."/>
        </authorList>
    </citation>
    <scope>NUCLEOTIDE SEQUENCE [LARGE SCALE GENOMIC DNA]</scope>
    <source>
        <strain evidence="6 7">SK72</strain>
    </source>
</reference>
<proteinExistence type="inferred from homology"/>
<gene>
    <name evidence="6" type="primary">acoC2</name>
    <name evidence="6" type="ORF">HMPREF9381_0991</name>
</gene>
<dbReference type="InterPro" id="IPR023213">
    <property type="entry name" value="CAT-like_dom_sf"/>
</dbReference>
<organism evidence="6 7">
    <name type="scientific">Streptococcus sanguinis SK72</name>
    <dbReference type="NCBI Taxonomy" id="888809"/>
    <lineage>
        <taxon>Bacteria</taxon>
        <taxon>Bacillati</taxon>
        <taxon>Bacillota</taxon>
        <taxon>Bacilli</taxon>
        <taxon>Lactobacillales</taxon>
        <taxon>Streptococcaceae</taxon>
        <taxon>Streptococcus</taxon>
    </lineage>
</organism>
<comment type="caution">
    <text evidence="6">The sequence shown here is derived from an EMBL/GenBank/DDBJ whole genome shotgun (WGS) entry which is preliminary data.</text>
</comment>
<evidence type="ECO:0000313" key="7">
    <source>
        <dbReference type="Proteomes" id="UP000003332"/>
    </source>
</evidence>
<evidence type="ECO:0000256" key="1">
    <source>
        <dbReference type="ARBA" id="ARBA00001938"/>
    </source>
</evidence>
<dbReference type="Pfam" id="PF00198">
    <property type="entry name" value="2-oxoacid_dh"/>
    <property type="match status" value="1"/>
</dbReference>
<keyword evidence="4" id="KW-0012">Acyltransferase</keyword>
<name>F0I219_STRSA</name>
<evidence type="ECO:0000256" key="3">
    <source>
        <dbReference type="ARBA" id="ARBA00022679"/>
    </source>
</evidence>
<dbReference type="Gene3D" id="4.10.320.10">
    <property type="entry name" value="E3-binding domain"/>
    <property type="match status" value="2"/>
</dbReference>
<evidence type="ECO:0000256" key="4">
    <source>
        <dbReference type="ARBA" id="ARBA00023315"/>
    </source>
</evidence>
<dbReference type="HOGENOM" id="CLU_016733_2_1_9"/>
<keyword evidence="3 6" id="KW-0808">Transferase</keyword>
<dbReference type="InterPro" id="IPR050743">
    <property type="entry name" value="2-oxoacid_DH_E2_comp"/>
</dbReference>
<sequence length="375" mass="41151">MASLNPALISYFSIDFYALSIIIRIGEVMADDKLRATPAARKLADDLGINLYDVSGSGANGRVHKEDVETYKDTNVVRISPLAKRIAQEHNIAWKEIQGTGHRGKIMKKDVLAFLPENVESDTIKSPAQIEKAEEVPDNVTPYGEIERIPMTPMRKVIAQRMVESYLTAPTFTLNYDVDMTEMLALRKKVLDPIMEATGKKVTVTDLLSLAVVKTLMKHPYLNSTLTEDGKTIITHNYVNLSMAVGMDNGLMTPVVYNAEKMSLSELVVAFKDVIGRTLEGKLAPSELQNSTFTISNLGMFGVQSFGPIINQPNSAILGVSSTVEKPVVVNGEIVIRPIMSLGLTIDHRVVDGMAGAKFMKDLKALIEDPISMLV</sequence>
<dbReference type="InterPro" id="IPR004167">
    <property type="entry name" value="PSBD"/>
</dbReference>
<dbReference type="Gene3D" id="3.30.559.10">
    <property type="entry name" value="Chloramphenicol acetyltransferase-like domain"/>
    <property type="match status" value="1"/>
</dbReference>
<dbReference type="SUPFAM" id="SSF47005">
    <property type="entry name" value="Peripheral subunit-binding domain of 2-oxo acid dehydrogenase complex"/>
    <property type="match status" value="2"/>
</dbReference>
<dbReference type="GO" id="GO:0005737">
    <property type="term" value="C:cytoplasm"/>
    <property type="evidence" value="ECO:0007669"/>
    <property type="project" value="TreeGrafter"/>
</dbReference>
<evidence type="ECO:0000313" key="6">
    <source>
        <dbReference type="EMBL" id="EGD29478.1"/>
    </source>
</evidence>
<dbReference type="Pfam" id="PF02817">
    <property type="entry name" value="E3_binding"/>
    <property type="match status" value="2"/>
</dbReference>
<comment type="similarity">
    <text evidence="2">Belongs to the 2-oxoacid dehydrogenase family.</text>
</comment>
<comment type="cofactor">
    <cofactor evidence="1">
        <name>(R)-lipoate</name>
        <dbReference type="ChEBI" id="CHEBI:83088"/>
    </cofactor>
</comment>
<dbReference type="AlphaFoldDB" id="F0I219"/>
<dbReference type="GO" id="GO:0031405">
    <property type="term" value="F:lipoic acid binding"/>
    <property type="evidence" value="ECO:0007669"/>
    <property type="project" value="TreeGrafter"/>
</dbReference>
<dbReference type="PANTHER" id="PTHR43178">
    <property type="entry name" value="DIHYDROLIPOAMIDE ACETYLTRANSFERASE COMPONENT OF PYRUVATE DEHYDROGENASE COMPLEX"/>
    <property type="match status" value="1"/>
</dbReference>
<dbReference type="NCBIfam" id="NF011416">
    <property type="entry name" value="PRK14843.1"/>
    <property type="match status" value="1"/>
</dbReference>
<dbReference type="PROSITE" id="PS51826">
    <property type="entry name" value="PSBD"/>
    <property type="match status" value="2"/>
</dbReference>
<dbReference type="SUPFAM" id="SSF52777">
    <property type="entry name" value="CoA-dependent acyltransferases"/>
    <property type="match status" value="1"/>
</dbReference>
<dbReference type="InterPro" id="IPR036625">
    <property type="entry name" value="E3-bd_dom_sf"/>
</dbReference>
<accession>F0I219</accession>
<dbReference type="EMBL" id="AEXV01000007">
    <property type="protein sequence ID" value="EGD29478.1"/>
    <property type="molecule type" value="Genomic_DNA"/>
</dbReference>
<dbReference type="PANTHER" id="PTHR43178:SF5">
    <property type="entry name" value="LIPOAMIDE ACYLTRANSFERASE COMPONENT OF BRANCHED-CHAIN ALPHA-KETO ACID DEHYDROGENASE COMPLEX, MITOCHONDRIAL"/>
    <property type="match status" value="1"/>
</dbReference>